<dbReference type="Proteomes" id="UP000177506">
    <property type="component" value="Unassembled WGS sequence"/>
</dbReference>
<keyword evidence="2" id="KW-1185">Reference proteome</keyword>
<name>A0A1G1TK74_9BACT</name>
<comment type="caution">
    <text evidence="1">The sequence shown here is derived from an EMBL/GenBank/DDBJ whole genome shotgun (WGS) entry which is preliminary data.</text>
</comment>
<reference evidence="1 2" key="1">
    <citation type="submission" date="2016-08" db="EMBL/GenBank/DDBJ databases">
        <title>Hymenobacter coccineus sp. nov., Hymenobacter lapidarius sp. nov. and Hymenobacter glacialis sp. nov., isolated from Antarctic soil.</title>
        <authorList>
            <person name="Sedlacek I."/>
            <person name="Kralova S."/>
            <person name="Kyrova K."/>
            <person name="Maslanova I."/>
            <person name="Stankova E."/>
            <person name="Vrbovska V."/>
            <person name="Nemec M."/>
            <person name="Bartak M."/>
            <person name="Svec P."/>
            <person name="Busse H.-J."/>
            <person name="Pantucek R."/>
        </authorList>
    </citation>
    <scope>NUCLEOTIDE SEQUENCE [LARGE SCALE GENOMIC DNA]</scope>
    <source>
        <strain evidence="1 2">CCM 8649</strain>
    </source>
</reference>
<organism evidence="1 2">
    <name type="scientific">Hymenobacter coccineus</name>
    <dbReference type="NCBI Taxonomy" id="1908235"/>
    <lineage>
        <taxon>Bacteria</taxon>
        <taxon>Pseudomonadati</taxon>
        <taxon>Bacteroidota</taxon>
        <taxon>Cytophagia</taxon>
        <taxon>Cytophagales</taxon>
        <taxon>Hymenobacteraceae</taxon>
        <taxon>Hymenobacter</taxon>
    </lineage>
</organism>
<protein>
    <submittedName>
        <fullName evidence="1">Uncharacterized protein</fullName>
    </submittedName>
</protein>
<proteinExistence type="predicted"/>
<gene>
    <name evidence="1" type="ORF">BEN49_20415</name>
</gene>
<accession>A0A1G1TK74</accession>
<sequence>MGPPTPVAPAEAGVAVTQNAQPRPAQWPGTPVVSTVANPANAALDNLSFNHDKGATSLGQTFRVPTACQLTRISLFGGDGLGTAPAQPVTLALYDLGPTEAAAASPSTYAPSPNLLGAGKGLKINYTPQAAGLLNFDFTGPNQVPLLAGHTYAFELQGVEKSAPLFWRVSRQEAYADGSAYLNRAPAMLNDKRGYDFALAVYGRAGGN</sequence>
<dbReference type="AlphaFoldDB" id="A0A1G1TK74"/>
<dbReference type="EMBL" id="MDZA01000073">
    <property type="protein sequence ID" value="OGX91284.1"/>
    <property type="molecule type" value="Genomic_DNA"/>
</dbReference>
<evidence type="ECO:0000313" key="1">
    <source>
        <dbReference type="EMBL" id="OGX91284.1"/>
    </source>
</evidence>
<evidence type="ECO:0000313" key="2">
    <source>
        <dbReference type="Proteomes" id="UP000177506"/>
    </source>
</evidence>